<dbReference type="NCBIfam" id="TIGR03025">
    <property type="entry name" value="EPS_sugtrans"/>
    <property type="match status" value="1"/>
</dbReference>
<feature type="transmembrane region" description="Helical" evidence="7">
    <location>
        <begin position="109"/>
        <end position="127"/>
    </location>
</feature>
<dbReference type="Pfam" id="PF13727">
    <property type="entry name" value="CoA_binding_3"/>
    <property type="match status" value="1"/>
</dbReference>
<evidence type="ECO:0000259" key="8">
    <source>
        <dbReference type="Pfam" id="PF02397"/>
    </source>
</evidence>
<reference evidence="9 10" key="1">
    <citation type="submission" date="2020-11" db="EMBL/GenBank/DDBJ databases">
        <title>Complete genome sequence for Salinimonas sp. strain G2-b.</title>
        <authorList>
            <person name="Park S.-J."/>
        </authorList>
    </citation>
    <scope>NUCLEOTIDE SEQUENCE [LARGE SCALE GENOMIC DNA]</scope>
    <source>
        <strain evidence="9 10">G2-b</strain>
    </source>
</reference>
<dbReference type="GO" id="GO:0089702">
    <property type="term" value="F:undecaprenyl-phosphate glucose phosphotransferase activity"/>
    <property type="evidence" value="ECO:0007669"/>
    <property type="project" value="UniProtKB-EC"/>
</dbReference>
<dbReference type="RefSeq" id="WP_195810239.1">
    <property type="nucleotide sequence ID" value="NZ_CP064795.1"/>
</dbReference>
<comment type="similarity">
    <text evidence="2">Belongs to the bacterial sugar transferase family.</text>
</comment>
<dbReference type="Proteomes" id="UP000595095">
    <property type="component" value="Chromosome"/>
</dbReference>
<feature type="transmembrane region" description="Helical" evidence="7">
    <location>
        <begin position="15"/>
        <end position="36"/>
    </location>
</feature>
<sequence>MSSGFVRNNINQFAVVYRLADFLLIQLSLMLAASIHPTALSVHYQLIGLIGCTAYLLCAELFWLYRSWRAGTTKEILFYTVFSWAISAVIVLGFLFMTKTSSDYSRTILTTWMLLSPVALCLWRIGMRYFLFHVRRRGYNTRSVGIIGMNDTALELIKELARNPETGFRIAAIYDDRDESRLPVPAGMTLGGKIDQAIKAVNEGKLDQIFITLPMTANKRVEQVLHQLGDTNAEVHFVPNFFVYNLVHSRLCNVGQMQTISVFDTPMRGATIAVKRLEDIFLSLAILSVIALPMLIIALAIKLTSKGPVIFKQNRYGVDGKKIRVWKFRSMTVTENGDQVTQATQNDSRVTKVGAFIRKTSLDELPQFFNVLQGKMSVVGPRPHAVAHNEMYRKTVKYYMLRHRIKPGITGWAQVNGWRGETDTLEKMQMRVKYDLDYIRNWSLWFDFKIVLFTFAKGFVGKNVY</sequence>
<protein>
    <submittedName>
        <fullName evidence="9">Undecaprenyl-phosphate glucose phosphotransferase</fullName>
        <ecNumber evidence="9">2.7.8.31</ecNumber>
    </submittedName>
</protein>
<dbReference type="Pfam" id="PF02397">
    <property type="entry name" value="Bac_transf"/>
    <property type="match status" value="1"/>
</dbReference>
<evidence type="ECO:0000313" key="10">
    <source>
        <dbReference type="Proteomes" id="UP000595095"/>
    </source>
</evidence>
<evidence type="ECO:0000313" key="9">
    <source>
        <dbReference type="EMBL" id="QPG05148.1"/>
    </source>
</evidence>
<evidence type="ECO:0000256" key="3">
    <source>
        <dbReference type="ARBA" id="ARBA00022679"/>
    </source>
</evidence>
<gene>
    <name evidence="9" type="ORF">IT774_13590</name>
</gene>
<dbReference type="InterPro" id="IPR003362">
    <property type="entry name" value="Bact_transf"/>
</dbReference>
<dbReference type="PANTHER" id="PTHR30576:SF21">
    <property type="entry name" value="UDP-GLUCOSE:UNDECAPRENYL-PHOSPHATE GLUCOSE-1-PHOSPHATE TRANSFERASE"/>
    <property type="match status" value="1"/>
</dbReference>
<keyword evidence="5 7" id="KW-1133">Transmembrane helix</keyword>
<dbReference type="PANTHER" id="PTHR30576">
    <property type="entry name" value="COLANIC BIOSYNTHESIS UDP-GLUCOSE LIPID CARRIER TRANSFERASE"/>
    <property type="match status" value="1"/>
</dbReference>
<feature type="transmembrane region" description="Helical" evidence="7">
    <location>
        <begin position="280"/>
        <end position="301"/>
    </location>
</feature>
<dbReference type="Gene3D" id="3.40.50.720">
    <property type="entry name" value="NAD(P)-binding Rossmann-like Domain"/>
    <property type="match status" value="1"/>
</dbReference>
<dbReference type="SUPFAM" id="SSF51735">
    <property type="entry name" value="NAD(P)-binding Rossmann-fold domains"/>
    <property type="match status" value="1"/>
</dbReference>
<feature type="transmembrane region" description="Helical" evidence="7">
    <location>
        <begin position="42"/>
        <end position="64"/>
    </location>
</feature>
<dbReference type="GO" id="GO:0009242">
    <property type="term" value="P:colanic acid biosynthetic process"/>
    <property type="evidence" value="ECO:0007669"/>
    <property type="project" value="TreeGrafter"/>
</dbReference>
<dbReference type="AlphaFoldDB" id="A0A7S9DWS4"/>
<keyword evidence="10" id="KW-1185">Reference proteome</keyword>
<dbReference type="GO" id="GO:0016020">
    <property type="term" value="C:membrane"/>
    <property type="evidence" value="ECO:0007669"/>
    <property type="project" value="UniProtKB-SubCell"/>
</dbReference>
<evidence type="ECO:0000256" key="7">
    <source>
        <dbReference type="SAM" id="Phobius"/>
    </source>
</evidence>
<organism evidence="9 10">
    <name type="scientific">Salinimonas marina</name>
    <dbReference type="NCBI Taxonomy" id="2785918"/>
    <lineage>
        <taxon>Bacteria</taxon>
        <taxon>Pseudomonadati</taxon>
        <taxon>Pseudomonadota</taxon>
        <taxon>Gammaproteobacteria</taxon>
        <taxon>Alteromonadales</taxon>
        <taxon>Alteromonadaceae</taxon>
        <taxon>Alteromonas/Salinimonas group</taxon>
        <taxon>Salinimonas</taxon>
    </lineage>
</organism>
<feature type="transmembrane region" description="Helical" evidence="7">
    <location>
        <begin position="76"/>
        <end position="97"/>
    </location>
</feature>
<evidence type="ECO:0000256" key="4">
    <source>
        <dbReference type="ARBA" id="ARBA00022692"/>
    </source>
</evidence>
<dbReference type="InterPro" id="IPR017475">
    <property type="entry name" value="EPS_sugar_tfrase"/>
</dbReference>
<proteinExistence type="inferred from homology"/>
<accession>A0A7S9DWS4</accession>
<dbReference type="InterPro" id="IPR017473">
    <property type="entry name" value="Undecaprenyl-P_gluc_Ptfrase"/>
</dbReference>
<keyword evidence="6 7" id="KW-0472">Membrane</keyword>
<dbReference type="EMBL" id="CP064795">
    <property type="protein sequence ID" value="QPG05148.1"/>
    <property type="molecule type" value="Genomic_DNA"/>
</dbReference>
<dbReference type="EC" id="2.7.8.31" evidence="9"/>
<feature type="domain" description="Bacterial sugar transferase" evidence="8">
    <location>
        <begin position="275"/>
        <end position="457"/>
    </location>
</feature>
<keyword evidence="4 7" id="KW-0812">Transmembrane</keyword>
<evidence type="ECO:0000256" key="1">
    <source>
        <dbReference type="ARBA" id="ARBA00004141"/>
    </source>
</evidence>
<evidence type="ECO:0000256" key="5">
    <source>
        <dbReference type="ARBA" id="ARBA00022989"/>
    </source>
</evidence>
<dbReference type="KEGG" id="smaa:IT774_13590"/>
<comment type="subcellular location">
    <subcellularLocation>
        <location evidence="1">Membrane</location>
        <topology evidence="1">Multi-pass membrane protein</topology>
    </subcellularLocation>
</comment>
<name>A0A7S9DWS4_9ALTE</name>
<keyword evidence="3 9" id="KW-0808">Transferase</keyword>
<dbReference type="InterPro" id="IPR036291">
    <property type="entry name" value="NAD(P)-bd_dom_sf"/>
</dbReference>
<evidence type="ECO:0000256" key="2">
    <source>
        <dbReference type="ARBA" id="ARBA00006464"/>
    </source>
</evidence>
<evidence type="ECO:0000256" key="6">
    <source>
        <dbReference type="ARBA" id="ARBA00023136"/>
    </source>
</evidence>
<dbReference type="NCBIfam" id="TIGR03023">
    <property type="entry name" value="WcaJ_sugtrans"/>
    <property type="match status" value="1"/>
</dbReference>